<accession>A0A0H4WIP9</accession>
<name>A0A0H4WIP9_9BACT</name>
<feature type="compositionally biased region" description="Basic residues" evidence="1">
    <location>
        <begin position="64"/>
        <end position="76"/>
    </location>
</feature>
<feature type="region of interest" description="Disordered" evidence="1">
    <location>
        <begin position="148"/>
        <end position="168"/>
    </location>
</feature>
<feature type="compositionally biased region" description="Basic residues" evidence="1">
    <location>
        <begin position="248"/>
        <end position="265"/>
    </location>
</feature>
<dbReference type="KEGG" id="mym:A176_000098"/>
<evidence type="ECO:0000313" key="2">
    <source>
        <dbReference type="EMBL" id="AKQ63186.1"/>
    </source>
</evidence>
<proteinExistence type="predicted"/>
<organism evidence="2 3">
    <name type="scientific">Pseudomyxococcus hansupus</name>
    <dbReference type="NCBI Taxonomy" id="1297742"/>
    <lineage>
        <taxon>Bacteria</taxon>
        <taxon>Pseudomonadati</taxon>
        <taxon>Myxococcota</taxon>
        <taxon>Myxococcia</taxon>
        <taxon>Myxococcales</taxon>
        <taxon>Cystobacterineae</taxon>
        <taxon>Myxococcaceae</taxon>
        <taxon>Pseudomyxococcus</taxon>
    </lineage>
</organism>
<feature type="region of interest" description="Disordered" evidence="1">
    <location>
        <begin position="31"/>
        <end position="135"/>
    </location>
</feature>
<feature type="compositionally biased region" description="Basic and acidic residues" evidence="1">
    <location>
        <begin position="103"/>
        <end position="122"/>
    </location>
</feature>
<dbReference type="EMBL" id="CP012109">
    <property type="protein sequence ID" value="AKQ63186.1"/>
    <property type="molecule type" value="Genomic_DNA"/>
</dbReference>
<dbReference type="Proteomes" id="UP000009026">
    <property type="component" value="Chromosome"/>
</dbReference>
<feature type="region of interest" description="Disordered" evidence="1">
    <location>
        <begin position="245"/>
        <end position="282"/>
    </location>
</feature>
<feature type="region of interest" description="Disordered" evidence="1">
    <location>
        <begin position="450"/>
        <end position="475"/>
    </location>
</feature>
<dbReference type="AlphaFoldDB" id="A0A0H4WIP9"/>
<reference evidence="2 3" key="1">
    <citation type="journal article" date="2016" name="PLoS ONE">
        <title>Complete Genome Sequence and Comparative Genomics of a Novel Myxobacterium Myxococcus hansupus.</title>
        <authorList>
            <person name="Sharma G."/>
            <person name="Narwani T."/>
            <person name="Subramanian S."/>
        </authorList>
    </citation>
    <scope>NUCLEOTIDE SEQUENCE [LARGE SCALE GENOMIC DNA]</scope>
    <source>
        <strain evidence="3">mixupus</strain>
    </source>
</reference>
<feature type="compositionally biased region" description="Basic residues" evidence="1">
    <location>
        <begin position="393"/>
        <end position="402"/>
    </location>
</feature>
<evidence type="ECO:0000256" key="1">
    <source>
        <dbReference type="SAM" id="MobiDB-lite"/>
    </source>
</evidence>
<evidence type="ECO:0000313" key="3">
    <source>
        <dbReference type="Proteomes" id="UP000009026"/>
    </source>
</evidence>
<feature type="compositionally biased region" description="Basic residues" evidence="1">
    <location>
        <begin position="88"/>
        <end position="100"/>
    </location>
</feature>
<protein>
    <submittedName>
        <fullName evidence="2">Uncharacterized protein</fullName>
    </submittedName>
</protein>
<feature type="region of interest" description="Disordered" evidence="1">
    <location>
        <begin position="204"/>
        <end position="223"/>
    </location>
</feature>
<gene>
    <name evidence="2" type="ORF">A176_000098</name>
</gene>
<keyword evidence="3" id="KW-1185">Reference proteome</keyword>
<sequence>MNTPHHLALGLGGIRGSGGLSGGLRLSRSFGRSGDVGHSGWVRLSRGFGRSGAMSPSSGLGRSNRSRLRGRRRHHGGGGGRRGSSRPSCRRLRGLRRRGPRLTGDHLERHQRRDAQCGERHLQQAPGTGRNGLDVLQHAQPPVQRINMGGRTERRGRAGSPGDTKGENQLAVISGLGAREAEGLGVTGFLTSQRVFTCGTPGERMKEEQRLRQRGHPTEPQVTPAQMGQFVRERHAQCLHGQAPHSLRGQHHHRSPKARGQRTAHRIGDQERGHTPQPRGSGQLAHFRLEHWMNQWLGARQQPAHRDPALHVAAHVPQNTRDPHRQQESRDAAHPWRTCIRRPACHGTVVHHSRRERAPARTRVGIPRHRSTAAHRARGGIALRRSRIEVTRHRSTAAHRARGGGALSRSRVEVTRHRSTAAHRALSGVVLRRSRVEITLQLSAAARSRTASTRAHLGVTPQRVRSDVPYNPRRA</sequence>
<dbReference type="STRING" id="1297742.A176_000098"/>
<feature type="region of interest" description="Disordered" evidence="1">
    <location>
        <begin position="392"/>
        <end position="418"/>
    </location>
</feature>